<dbReference type="GO" id="GO:0005524">
    <property type="term" value="F:ATP binding"/>
    <property type="evidence" value="ECO:0007669"/>
    <property type="project" value="InterPro"/>
</dbReference>
<protein>
    <submittedName>
        <fullName evidence="1">Uncharacterized protein</fullName>
    </submittedName>
</protein>
<evidence type="ECO:0000313" key="1">
    <source>
        <dbReference type="EMBL" id="OUZ18728.1"/>
    </source>
</evidence>
<dbReference type="Gene3D" id="3.40.50.300">
    <property type="entry name" value="P-loop containing nucleotide triphosphate hydrolases"/>
    <property type="match status" value="1"/>
</dbReference>
<dbReference type="PANTHER" id="PTHR42939">
    <property type="entry name" value="ABC TRANSPORTER ATP-BINDING PROTEIN ALBC-RELATED"/>
    <property type="match status" value="1"/>
</dbReference>
<dbReference type="RefSeq" id="WP_087662794.1">
    <property type="nucleotide sequence ID" value="NZ_CP010059.1"/>
</dbReference>
<dbReference type="GO" id="GO:0016887">
    <property type="term" value="F:ATP hydrolysis activity"/>
    <property type="evidence" value="ECO:0007669"/>
    <property type="project" value="InterPro"/>
</dbReference>
<dbReference type="InterPro" id="IPR027417">
    <property type="entry name" value="P-loop_NTPase"/>
</dbReference>
<dbReference type="InterPro" id="IPR051782">
    <property type="entry name" value="ABC_Transporter_VariousFunc"/>
</dbReference>
<gene>
    <name evidence="1" type="ORF">A5869_000369</name>
</gene>
<organism evidence="1 2">
    <name type="scientific">Enterococcus cecorum</name>
    <dbReference type="NCBI Taxonomy" id="44008"/>
    <lineage>
        <taxon>Bacteria</taxon>
        <taxon>Bacillati</taxon>
        <taxon>Bacillota</taxon>
        <taxon>Bacilli</taxon>
        <taxon>Lactobacillales</taxon>
        <taxon>Enterococcaceae</taxon>
        <taxon>Enterococcus</taxon>
    </lineage>
</organism>
<proteinExistence type="predicted"/>
<dbReference type="PROSITE" id="PS50893">
    <property type="entry name" value="ABC_TRANSPORTER_2"/>
    <property type="match status" value="1"/>
</dbReference>
<dbReference type="SUPFAM" id="SSF52540">
    <property type="entry name" value="P-loop containing nucleoside triphosphate hydrolases"/>
    <property type="match status" value="1"/>
</dbReference>
<dbReference type="InterPro" id="IPR003439">
    <property type="entry name" value="ABC_transporter-like_ATP-bd"/>
</dbReference>
<dbReference type="PANTHER" id="PTHR42939:SF1">
    <property type="entry name" value="ABC TRANSPORTER ATP-BINDING PROTEIN ALBC-RELATED"/>
    <property type="match status" value="1"/>
</dbReference>
<reference evidence="1 2" key="1">
    <citation type="submission" date="2017-05" db="EMBL/GenBank/DDBJ databases">
        <title>The Genome Sequence of Enterococcus faecium 2D5_DIV0622.</title>
        <authorList>
            <consortium name="The Broad Institute Genomics Platform"/>
            <consortium name="The Broad Institute Genomic Center for Infectious Diseases"/>
            <person name="Earl A."/>
            <person name="Manson A."/>
            <person name="Schwartman J."/>
            <person name="Gilmore M."/>
            <person name="Abouelleil A."/>
            <person name="Cao P."/>
            <person name="Chapman S."/>
            <person name="Cusick C."/>
            <person name="Shea T."/>
            <person name="Young S."/>
            <person name="Neafsey D."/>
            <person name="Nusbaum C."/>
            <person name="Birren B."/>
        </authorList>
    </citation>
    <scope>NUCLEOTIDE SEQUENCE [LARGE SCALE GENOMIC DNA]</scope>
    <source>
        <strain evidence="1 2">2D5_DIV0622</strain>
    </source>
</reference>
<dbReference type="PROSITE" id="PS00211">
    <property type="entry name" value="ABC_TRANSPORTER_1"/>
    <property type="match status" value="1"/>
</dbReference>
<dbReference type="EMBL" id="NIBL01000001">
    <property type="protein sequence ID" value="OUZ18728.1"/>
    <property type="molecule type" value="Genomic_DNA"/>
</dbReference>
<accession>A0A200I171</accession>
<evidence type="ECO:0000313" key="2">
    <source>
        <dbReference type="Proteomes" id="UP000196503"/>
    </source>
</evidence>
<dbReference type="InterPro" id="IPR017871">
    <property type="entry name" value="ABC_transporter-like_CS"/>
</dbReference>
<comment type="caution">
    <text evidence="1">The sequence shown here is derived from an EMBL/GenBank/DDBJ whole genome shotgun (WGS) entry which is preliminary data.</text>
</comment>
<dbReference type="Pfam" id="PF00005">
    <property type="entry name" value="ABC_tran"/>
    <property type="match status" value="1"/>
</dbReference>
<dbReference type="SMART" id="SM00382">
    <property type="entry name" value="AAA"/>
    <property type="match status" value="1"/>
</dbReference>
<name>A0A200I171_9ENTE</name>
<dbReference type="InterPro" id="IPR003593">
    <property type="entry name" value="AAA+_ATPase"/>
</dbReference>
<sequence length="213" mass="23860">MSYIELENVSKKYKELEVLKDISLKIPKGSITTFEGVNGSGKTLLLKAILGLIRTSGTIKVNHQIVNVEDKYPVMAGILIENPSILPFLSGFQNMKLLAELIPNFNYDEINQLLAQFGLLQAKDQQTKKYSLGMKQKLGIAQAFIGYPPLIVLDEPTNALDEESLANLITFIKQVNQEKQTTFLIASHDKAFIKSLSTNRVKVKEGHTYEEMD</sequence>
<dbReference type="AlphaFoldDB" id="A0A200I171"/>
<dbReference type="Proteomes" id="UP000196503">
    <property type="component" value="Unassembled WGS sequence"/>
</dbReference>